<dbReference type="AlphaFoldDB" id="X1ML09"/>
<feature type="transmembrane region" description="Helical" evidence="1">
    <location>
        <begin position="6"/>
        <end position="26"/>
    </location>
</feature>
<gene>
    <name evidence="2" type="ORF">S06H3_27115</name>
</gene>
<reference evidence="2" key="1">
    <citation type="journal article" date="2014" name="Front. Microbiol.">
        <title>High frequency of phylogenetically diverse reductive dehalogenase-homologous genes in deep subseafloor sedimentary metagenomes.</title>
        <authorList>
            <person name="Kawai M."/>
            <person name="Futagami T."/>
            <person name="Toyoda A."/>
            <person name="Takaki Y."/>
            <person name="Nishi S."/>
            <person name="Hori S."/>
            <person name="Arai W."/>
            <person name="Tsubouchi T."/>
            <person name="Morono Y."/>
            <person name="Uchiyama I."/>
            <person name="Ito T."/>
            <person name="Fujiyama A."/>
            <person name="Inagaki F."/>
            <person name="Takami H."/>
        </authorList>
    </citation>
    <scope>NUCLEOTIDE SEQUENCE</scope>
    <source>
        <strain evidence="2">Expedition CK06-06</strain>
    </source>
</reference>
<proteinExistence type="predicted"/>
<evidence type="ECO:0000256" key="1">
    <source>
        <dbReference type="SAM" id="Phobius"/>
    </source>
</evidence>
<protein>
    <submittedName>
        <fullName evidence="2">Uncharacterized protein</fullName>
    </submittedName>
</protein>
<organism evidence="2">
    <name type="scientific">marine sediment metagenome</name>
    <dbReference type="NCBI Taxonomy" id="412755"/>
    <lineage>
        <taxon>unclassified sequences</taxon>
        <taxon>metagenomes</taxon>
        <taxon>ecological metagenomes</taxon>
    </lineage>
</organism>
<dbReference type="EMBL" id="BARV01015712">
    <property type="protein sequence ID" value="GAI32332.1"/>
    <property type="molecule type" value="Genomic_DNA"/>
</dbReference>
<evidence type="ECO:0000313" key="2">
    <source>
        <dbReference type="EMBL" id="GAI32332.1"/>
    </source>
</evidence>
<comment type="caution">
    <text evidence="2">The sequence shown here is derived from an EMBL/GenBank/DDBJ whole genome shotgun (WGS) entry which is preliminary data.</text>
</comment>
<keyword evidence="1" id="KW-0812">Transmembrane</keyword>
<accession>X1ML09</accession>
<feature type="non-terminal residue" evidence="2">
    <location>
        <position position="88"/>
    </location>
</feature>
<keyword evidence="1" id="KW-1133">Transmembrane helix</keyword>
<sequence>MLKNKIWLGIILSIILLVSGISGYAFDYTYTQQSGVGFFVGTPDKSDAQEDTNELRQIINDLGALLEHSKMDGSYPADLTIGGTLGVF</sequence>
<keyword evidence="1" id="KW-0472">Membrane</keyword>
<name>X1ML09_9ZZZZ</name>